<dbReference type="Proteomes" id="UP000257123">
    <property type="component" value="Unassembled WGS sequence"/>
</dbReference>
<evidence type="ECO:0000313" key="4">
    <source>
        <dbReference type="Proteomes" id="UP000257123"/>
    </source>
</evidence>
<reference evidence="3 4" key="1">
    <citation type="submission" date="2017-07" db="EMBL/GenBank/DDBJ databases">
        <title>Draft genome sequence of aerobic hyperthermophilic archaea, Pyrobaculum aerophilum YKB31 and YKB32.</title>
        <authorList>
            <person name="Mochizuki T."/>
            <person name="Berliner A.J."/>
            <person name="Yoshida-Takashima Y."/>
            <person name="Takaki Y."/>
            <person name="Nunoura T."/>
            <person name="Takai K."/>
        </authorList>
    </citation>
    <scope>NUCLEOTIDE SEQUENCE [LARGE SCALE GENOMIC DNA]</scope>
    <source>
        <strain evidence="2 4">YKB31</strain>
        <strain evidence="1 3">YKB32</strain>
    </source>
</reference>
<dbReference type="EMBL" id="NMUE01000021">
    <property type="protein sequence ID" value="RFA95579.1"/>
    <property type="molecule type" value="Genomic_DNA"/>
</dbReference>
<dbReference type="OrthoDB" id="30488at2157"/>
<organism evidence="1 3">
    <name type="scientific">Pyrobaculum aerophilum</name>
    <dbReference type="NCBI Taxonomy" id="13773"/>
    <lineage>
        <taxon>Archaea</taxon>
        <taxon>Thermoproteota</taxon>
        <taxon>Thermoprotei</taxon>
        <taxon>Thermoproteales</taxon>
        <taxon>Thermoproteaceae</taxon>
        <taxon>Pyrobaculum</taxon>
    </lineage>
</organism>
<evidence type="ECO:0000313" key="1">
    <source>
        <dbReference type="EMBL" id="RFA94280.1"/>
    </source>
</evidence>
<dbReference type="AlphaFoldDB" id="A0A371QVU4"/>
<sequence length="254" mass="27955">MAGERIYAVGRRLADGFEQWLLVALASWAELVVTSSAPGEALAASSGGEYLYVAGLEMLSDDEWQWRVEKRGPDLTLHGVYTSNPSPSWNSALGLGVNPATGHLWVVGYSENGGVFKWRIEILDRELNRIEVLTPDIEGWANGVVFDHEGNAYVYGSAIAKFDEKGRRVAKAKYAGAKAVYAKEKLYLFGDNALYKLDDRLRLIEAVKLETAFGDGKAAFDGENIYAAGHKTQGERKWVIYSIKPFPAPLPPVI</sequence>
<name>A0A371QVU4_9CREN</name>
<dbReference type="RefSeq" id="WP_116421260.1">
    <property type="nucleotide sequence ID" value="NZ_NMUE01000021.1"/>
</dbReference>
<dbReference type="EMBL" id="NMUF01000094">
    <property type="protein sequence ID" value="RFA94280.1"/>
    <property type="molecule type" value="Genomic_DNA"/>
</dbReference>
<protein>
    <submittedName>
        <fullName evidence="1">Uncharacterized protein</fullName>
    </submittedName>
</protein>
<proteinExistence type="predicted"/>
<comment type="caution">
    <text evidence="1">The sequence shown here is derived from an EMBL/GenBank/DDBJ whole genome shotgun (WGS) entry which is preliminary data.</text>
</comment>
<dbReference type="Proteomes" id="UP000256877">
    <property type="component" value="Unassembled WGS sequence"/>
</dbReference>
<evidence type="ECO:0000313" key="3">
    <source>
        <dbReference type="Proteomes" id="UP000256877"/>
    </source>
</evidence>
<gene>
    <name evidence="2" type="ORF">CGL51_07380</name>
    <name evidence="1" type="ORF">CGL52_14555</name>
</gene>
<accession>A0A371QVU4</accession>
<evidence type="ECO:0000313" key="2">
    <source>
        <dbReference type="EMBL" id="RFA95579.1"/>
    </source>
</evidence>
<dbReference type="SUPFAM" id="SSF63825">
    <property type="entry name" value="YWTD domain"/>
    <property type="match status" value="1"/>
</dbReference>